<comment type="caution">
    <text evidence="1">The sequence shown here is derived from an EMBL/GenBank/DDBJ whole genome shotgun (WGS) entry which is preliminary data.</text>
</comment>
<protein>
    <submittedName>
        <fullName evidence="1">Uncharacterized protein</fullName>
    </submittedName>
</protein>
<dbReference type="RefSeq" id="WP_345919547.1">
    <property type="nucleotide sequence ID" value="NZ_JBDIVE010000004.1"/>
</dbReference>
<name>A0ABU9YYA6_9RHOO</name>
<evidence type="ECO:0000313" key="1">
    <source>
        <dbReference type="EMBL" id="MEN3068778.1"/>
    </source>
</evidence>
<keyword evidence="2" id="KW-1185">Reference proteome</keyword>
<reference evidence="1 2" key="1">
    <citation type="journal article" date="2018" name="Int. J. Syst. Evol. Microbiol.">
        <title>Uliginosibacterium sediminicola sp. nov., isolated from freshwater sediment.</title>
        <authorList>
            <person name="Hwang W.M."/>
            <person name="Kim S.M."/>
            <person name="Kang K."/>
            <person name="Ahn T.Y."/>
        </authorList>
    </citation>
    <scope>NUCLEOTIDE SEQUENCE [LARGE SCALE GENOMIC DNA]</scope>
    <source>
        <strain evidence="1 2">M1-21</strain>
    </source>
</reference>
<sequence>MNLAIGHQQKWKHSLDPSLIPLKTAAGSEEIRTRALKLESRMRALLILIDGRKAVLTLQETAGEATINNLRRLRELGLVTWDNSLSSQLSRHN</sequence>
<accession>A0ABU9YYA6</accession>
<proteinExistence type="predicted"/>
<dbReference type="Proteomes" id="UP001410394">
    <property type="component" value="Unassembled WGS sequence"/>
</dbReference>
<organism evidence="1 2">
    <name type="scientific">Uliginosibacterium sediminicola</name>
    <dbReference type="NCBI Taxonomy" id="2024550"/>
    <lineage>
        <taxon>Bacteria</taxon>
        <taxon>Pseudomonadati</taxon>
        <taxon>Pseudomonadota</taxon>
        <taxon>Betaproteobacteria</taxon>
        <taxon>Rhodocyclales</taxon>
        <taxon>Zoogloeaceae</taxon>
        <taxon>Uliginosibacterium</taxon>
    </lineage>
</organism>
<dbReference type="EMBL" id="JBDIVE010000004">
    <property type="protein sequence ID" value="MEN3068778.1"/>
    <property type="molecule type" value="Genomic_DNA"/>
</dbReference>
<evidence type="ECO:0000313" key="2">
    <source>
        <dbReference type="Proteomes" id="UP001410394"/>
    </source>
</evidence>
<gene>
    <name evidence="1" type="ORF">ABDB84_09830</name>
</gene>